<dbReference type="EMBL" id="JAPQKL010000008">
    <property type="protein sequence ID" value="KAJ5120887.1"/>
    <property type="molecule type" value="Genomic_DNA"/>
</dbReference>
<comment type="caution">
    <text evidence="1">The sequence shown here is derived from an EMBL/GenBank/DDBJ whole genome shotgun (WGS) entry which is preliminary data.</text>
</comment>
<dbReference type="RefSeq" id="XP_056517391.1">
    <property type="nucleotide sequence ID" value="XM_056671018.1"/>
</dbReference>
<evidence type="ECO:0000313" key="2">
    <source>
        <dbReference type="Proteomes" id="UP001149079"/>
    </source>
</evidence>
<feature type="non-terminal residue" evidence="1">
    <location>
        <position position="1"/>
    </location>
</feature>
<proteinExistence type="predicted"/>
<dbReference type="GeneID" id="81410189"/>
<reference evidence="1" key="2">
    <citation type="journal article" date="2023" name="IMA Fungus">
        <title>Comparative genomic study of the Penicillium genus elucidates a diverse pangenome and 15 lateral gene transfer events.</title>
        <authorList>
            <person name="Petersen C."/>
            <person name="Sorensen T."/>
            <person name="Nielsen M.R."/>
            <person name="Sondergaard T.E."/>
            <person name="Sorensen J.L."/>
            <person name="Fitzpatrick D.A."/>
            <person name="Frisvad J.C."/>
            <person name="Nielsen K.L."/>
        </authorList>
    </citation>
    <scope>NUCLEOTIDE SEQUENCE</scope>
    <source>
        <strain evidence="1">IBT 22155</strain>
    </source>
</reference>
<keyword evidence="2" id="KW-1185">Reference proteome</keyword>
<reference evidence="1" key="1">
    <citation type="submission" date="2022-11" db="EMBL/GenBank/DDBJ databases">
        <authorList>
            <person name="Petersen C."/>
        </authorList>
    </citation>
    <scope>NUCLEOTIDE SEQUENCE</scope>
    <source>
        <strain evidence="1">IBT 22155</strain>
    </source>
</reference>
<dbReference type="AlphaFoldDB" id="A0A9W9GI62"/>
<gene>
    <name evidence="1" type="ORF">N7515_010275</name>
</gene>
<accession>A0A9W9GI62</accession>
<evidence type="ECO:0000313" key="1">
    <source>
        <dbReference type="EMBL" id="KAJ5120887.1"/>
    </source>
</evidence>
<organism evidence="1 2">
    <name type="scientific">Penicillium bovifimosum</name>
    <dbReference type="NCBI Taxonomy" id="126998"/>
    <lineage>
        <taxon>Eukaryota</taxon>
        <taxon>Fungi</taxon>
        <taxon>Dikarya</taxon>
        <taxon>Ascomycota</taxon>
        <taxon>Pezizomycotina</taxon>
        <taxon>Eurotiomycetes</taxon>
        <taxon>Eurotiomycetidae</taxon>
        <taxon>Eurotiales</taxon>
        <taxon>Aspergillaceae</taxon>
        <taxon>Penicillium</taxon>
    </lineage>
</organism>
<protein>
    <submittedName>
        <fullName evidence="1">Uncharacterized protein</fullName>
    </submittedName>
</protein>
<sequence>PNYHADKIRHQTKGIQPHFQGSAAQRDELEQVLTMTQDFLDGRLTQNELRESFYSRTKTQELPPDRPFESESEFTVFVLKQLGTWYRKESNYMEYHFIECSLRSAIPSKHDIVTSRQPNADQKIRIQTEGHWVFAPVEYRKKQFILVGKPEYAVWYGDVNDTAVNVVIVRAKSPLSASEGIPQCLAYMSMVHQHRRREKKKNCTVYGVSADAQIFLFLKIDEKSRWSMTGLDAFTGNFDRVLGMLVYLLQKAREASPTHSKESSAQSHVKGFGDSKCLIKSWIQDKALRFRLRRTAQPRRQVPQIQYLRFSPSHPEHSQIRPPPQDYTGVRNWTTCCLALGLASRIFLKLAWG</sequence>
<name>A0A9W9GI62_9EURO</name>
<dbReference type="Proteomes" id="UP001149079">
    <property type="component" value="Unassembled WGS sequence"/>
</dbReference>
<dbReference type="OrthoDB" id="2103397at2759"/>